<dbReference type="GO" id="GO:0004822">
    <property type="term" value="F:isoleucine-tRNA ligase activity"/>
    <property type="evidence" value="ECO:0007669"/>
    <property type="project" value="UniProtKB-UniRule"/>
</dbReference>
<dbReference type="GO" id="GO:0002161">
    <property type="term" value="F:aminoacyl-tRNA deacylase activity"/>
    <property type="evidence" value="ECO:0007669"/>
    <property type="project" value="InterPro"/>
</dbReference>
<dbReference type="PANTHER" id="PTHR42780">
    <property type="entry name" value="SOLEUCYL-TRNA SYNTHETASE"/>
    <property type="match status" value="1"/>
</dbReference>
<dbReference type="InterPro" id="IPR033709">
    <property type="entry name" value="Anticodon_Ile_ABEc"/>
</dbReference>
<proteinExistence type="inferred from homology"/>
<comment type="similarity">
    <text evidence="9">Belongs to the class-I aminoacyl-tRNA synthetase family.</text>
</comment>
<evidence type="ECO:0000256" key="6">
    <source>
        <dbReference type="ARBA" id="ARBA00023146"/>
    </source>
</evidence>
<dbReference type="SUPFAM" id="SSF52374">
    <property type="entry name" value="Nucleotidylyl transferase"/>
    <property type="match status" value="1"/>
</dbReference>
<evidence type="ECO:0000313" key="13">
    <source>
        <dbReference type="Proteomes" id="UP000029084"/>
    </source>
</evidence>
<dbReference type="SUPFAM" id="SSF47323">
    <property type="entry name" value="Anticodon-binding domain of a subclass of class I aminoacyl-tRNA synthetases"/>
    <property type="match status" value="2"/>
</dbReference>
<dbReference type="CDD" id="cd00818">
    <property type="entry name" value="IleRS_core"/>
    <property type="match status" value="1"/>
</dbReference>
<dbReference type="Gene3D" id="3.90.740.10">
    <property type="entry name" value="Valyl/Leucyl/Isoleucyl-tRNA synthetase, editing domain"/>
    <property type="match status" value="1"/>
</dbReference>
<organism evidence="12 13">
    <name type="scientific">Metallosphaera sedula</name>
    <dbReference type="NCBI Taxonomy" id="43687"/>
    <lineage>
        <taxon>Archaea</taxon>
        <taxon>Thermoproteota</taxon>
        <taxon>Thermoprotei</taxon>
        <taxon>Sulfolobales</taxon>
        <taxon>Sulfolobaceae</taxon>
        <taxon>Metallosphaera</taxon>
    </lineage>
</organism>
<dbReference type="Pfam" id="PF08264">
    <property type="entry name" value="Anticodon_1"/>
    <property type="match status" value="1"/>
</dbReference>
<evidence type="ECO:0000313" key="12">
    <source>
        <dbReference type="EMBL" id="AIM26253.1"/>
    </source>
</evidence>
<dbReference type="PANTHER" id="PTHR42780:SF1">
    <property type="entry name" value="ISOLEUCINE--TRNA LIGASE, CYTOPLASMIC"/>
    <property type="match status" value="1"/>
</dbReference>
<feature type="domain" description="Methionyl/Valyl/Leucyl/Isoleucyl-tRNA synthetase anticodon-binding" evidence="11">
    <location>
        <begin position="700"/>
        <end position="850"/>
    </location>
</feature>
<dbReference type="Gene3D" id="1.10.730.10">
    <property type="entry name" value="Isoleucyl-tRNA Synthetase, Domain 1"/>
    <property type="match status" value="1"/>
</dbReference>
<dbReference type="GO" id="GO:0000049">
    <property type="term" value="F:tRNA binding"/>
    <property type="evidence" value="ECO:0007669"/>
    <property type="project" value="InterPro"/>
</dbReference>
<dbReference type="SUPFAM" id="SSF50677">
    <property type="entry name" value="ValRS/IleRS/LeuRS editing domain"/>
    <property type="match status" value="1"/>
</dbReference>
<evidence type="ECO:0000259" key="11">
    <source>
        <dbReference type="Pfam" id="PF08264"/>
    </source>
</evidence>
<name>A0A088E2P2_9CREN</name>
<comment type="catalytic activity">
    <reaction evidence="7">
        <text>tRNA(Ile) + L-isoleucine + ATP = L-isoleucyl-tRNA(Ile) + AMP + diphosphate</text>
        <dbReference type="Rhea" id="RHEA:11060"/>
        <dbReference type="Rhea" id="RHEA-COMP:9666"/>
        <dbReference type="Rhea" id="RHEA-COMP:9695"/>
        <dbReference type="ChEBI" id="CHEBI:30616"/>
        <dbReference type="ChEBI" id="CHEBI:33019"/>
        <dbReference type="ChEBI" id="CHEBI:58045"/>
        <dbReference type="ChEBI" id="CHEBI:78442"/>
        <dbReference type="ChEBI" id="CHEBI:78528"/>
        <dbReference type="ChEBI" id="CHEBI:456215"/>
        <dbReference type="EC" id="6.1.1.5"/>
    </reaction>
</comment>
<dbReference type="InterPro" id="IPR009008">
    <property type="entry name" value="Val/Leu/Ile-tRNA-synth_edit"/>
</dbReference>
<accession>A0A088E2P2</accession>
<dbReference type="InterPro" id="IPR023586">
    <property type="entry name" value="Ile-tRNA-ligase_type2"/>
</dbReference>
<dbReference type="NCBIfam" id="TIGR00392">
    <property type="entry name" value="ileS"/>
    <property type="match status" value="1"/>
</dbReference>
<dbReference type="Pfam" id="PF19302">
    <property type="entry name" value="DUF5915"/>
    <property type="match status" value="1"/>
</dbReference>
<gene>
    <name evidence="12" type="ORF">HA72_0089</name>
</gene>
<dbReference type="EMBL" id="CP008822">
    <property type="protein sequence ID" value="AIM26253.1"/>
    <property type="molecule type" value="Genomic_DNA"/>
</dbReference>
<keyword evidence="2 9" id="KW-0436">Ligase</keyword>
<evidence type="ECO:0000256" key="5">
    <source>
        <dbReference type="ARBA" id="ARBA00022917"/>
    </source>
</evidence>
<keyword evidence="3 9" id="KW-0547">Nucleotide-binding</keyword>
<dbReference type="InterPro" id="IPR002301">
    <property type="entry name" value="Ile-tRNA-ligase"/>
</dbReference>
<keyword evidence="6 9" id="KW-0030">Aminoacyl-tRNA synthetase</keyword>
<dbReference type="EC" id="6.1.1.5" evidence="1 8"/>
<sequence>MFLNSYNENPFVSDLSPVRPLQSKFEPLKIEKEVSDFWVEKKVYKALKEYNGKFTKKFLFIDGPPYPSAPIPHIGTIWNKVIKDSILRYKRLEGYRVHDQPGYDTHGLPIEVAVERKLNISQKRDIYDKIGVEKFVQLCRDFALTNLNSMSENFKNVGVFMDWENPYLTLDSTFISNSWAVIKKAHEKGLLARDVQVLHWCPRCETTLSDYEVSEYKDIEDPSIYVKFKVVGSQNKFLVIWTTTPWTLPSNVFVMINKDYKYAEVEANGEVYIIAEQRVEAVMKEAKIQKFKVLRTFKGEEILGLRYEHPLRDIVPAQHNIDQYHVVVDAGDRVTLEDGTGLVHSAPGHGDVDFEVGKSNGMPVVMLVNDRGQFTEMAGKYANMNVRDSANVIIQDLKERGALLHAGKIVHRYPICWRCKSPLILRAIDQWFIRVTKLKNKLQSEIDRVNWIPSWGRTRIGNMVAELRDWVISRQRFWGNPLPIWVCENGHVNVVGSVEELKKVALNEVPEDLHKPWIDNVVIRCEKCGAKAKRVPDVADVWFDSGVAFFSSLGKDWMSKWKELGPVDLVLEGHDQLRGWFFSLLRSGVILDDRAPYEAVLVHGFMLDEQGREMHKSLGNYVEPSVVIEKYGRDVLRLMLLRNTTWEDVKFSEKNLELSQRDLQIIWNVFLFTSMYMNLDNFSPTKMSLEEALKYARVEDRWIVSRFYNMRSRVSEAMRDYKVHELANELVRFMIEDISRFYLRLVRKRAWEEGLSQDKLVLYTILYYIMREWLIMASAVVPYFAEKVYQTFVVNDKKLSVSMEILGNVRKDLIDNELEATVELMKAISEASLNARAKANIKLRWPVSVAHVFLKDSGLIAKLDENKELLKTLLNSKEVRFYDMAKFYEFSQLKIEPDKGAIGKEYKRLSPRIVQYVESNKEVIAKDILEKGFHTVFIDDTEVKLSTTHLRITEEVKPEYTSGSFESGVVLIPREISGKEEEEGIVRDVIRRIQYMRKLMNLNVTDYIIVSIVPPQDRAEVLEKFRDYISAETRSKEVIIGQQEGDQITTWDIDGEEYTIGIRKVQ</sequence>
<evidence type="ECO:0000256" key="7">
    <source>
        <dbReference type="ARBA" id="ARBA00048359"/>
    </source>
</evidence>
<reference evidence="12 13" key="1">
    <citation type="journal article" date="2014" name="J. Bacteriol.">
        <title>Role of an Archaeal PitA Transporter in the Copper and Arsenic Resistance of Metallosphaera sedula, an Extreme Thermoacidophile.</title>
        <authorList>
            <person name="McCarthy S."/>
            <person name="Ai C."/>
            <person name="Wheaton G."/>
            <person name="Tevatia R."/>
            <person name="Eckrich V."/>
            <person name="Kelly R."/>
            <person name="Blum P."/>
        </authorList>
    </citation>
    <scope>NUCLEOTIDE SEQUENCE [LARGE SCALE GENOMIC DNA]</scope>
    <source>
        <strain evidence="12 13">CuR1</strain>
    </source>
</reference>
<dbReference type="GO" id="GO:0006428">
    <property type="term" value="P:isoleucyl-tRNA aminoacylation"/>
    <property type="evidence" value="ECO:0007669"/>
    <property type="project" value="UniProtKB-UniRule"/>
</dbReference>
<dbReference type="PRINTS" id="PR00984">
    <property type="entry name" value="TRNASYNTHILE"/>
</dbReference>
<evidence type="ECO:0000256" key="9">
    <source>
        <dbReference type="RuleBase" id="RU363035"/>
    </source>
</evidence>
<dbReference type="PROSITE" id="PS00178">
    <property type="entry name" value="AA_TRNA_LIGASE_I"/>
    <property type="match status" value="1"/>
</dbReference>
<evidence type="ECO:0000256" key="4">
    <source>
        <dbReference type="ARBA" id="ARBA00022840"/>
    </source>
</evidence>
<dbReference type="InterPro" id="IPR014729">
    <property type="entry name" value="Rossmann-like_a/b/a_fold"/>
</dbReference>
<dbReference type="InterPro" id="IPR002300">
    <property type="entry name" value="aa-tRNA-synth_Ia"/>
</dbReference>
<dbReference type="Proteomes" id="UP000029084">
    <property type="component" value="Chromosome"/>
</dbReference>
<evidence type="ECO:0000256" key="8">
    <source>
        <dbReference type="NCBIfam" id="TIGR00392"/>
    </source>
</evidence>
<keyword evidence="5 9" id="KW-0648">Protein biosynthesis</keyword>
<dbReference type="CDD" id="cd07961">
    <property type="entry name" value="Anticodon_Ia_Ile_ABEc"/>
    <property type="match status" value="1"/>
</dbReference>
<evidence type="ECO:0000256" key="1">
    <source>
        <dbReference type="ARBA" id="ARBA00013165"/>
    </source>
</evidence>
<dbReference type="Pfam" id="PF00133">
    <property type="entry name" value="tRNA-synt_1"/>
    <property type="match status" value="1"/>
</dbReference>
<evidence type="ECO:0000256" key="3">
    <source>
        <dbReference type="ARBA" id="ARBA00022741"/>
    </source>
</evidence>
<protein>
    <recommendedName>
        <fullName evidence="1 8">Isoleucine--tRNA ligase</fullName>
        <ecNumber evidence="1 8">6.1.1.5</ecNumber>
    </recommendedName>
</protein>
<dbReference type="GO" id="GO:0005524">
    <property type="term" value="F:ATP binding"/>
    <property type="evidence" value="ECO:0007669"/>
    <property type="project" value="UniProtKB-KW"/>
</dbReference>
<keyword evidence="4 9" id="KW-0067">ATP-binding</keyword>
<dbReference type="InterPro" id="IPR009080">
    <property type="entry name" value="tRNAsynth_Ia_anticodon-bd"/>
</dbReference>
<dbReference type="GO" id="GO:0005737">
    <property type="term" value="C:cytoplasm"/>
    <property type="evidence" value="ECO:0007669"/>
    <property type="project" value="UniProtKB-UniRule"/>
</dbReference>
<evidence type="ECO:0000259" key="10">
    <source>
        <dbReference type="Pfam" id="PF00133"/>
    </source>
</evidence>
<feature type="domain" description="Aminoacyl-tRNA synthetase class Ia" evidence="10">
    <location>
        <begin position="35"/>
        <end position="651"/>
    </location>
</feature>
<dbReference type="OMA" id="HCWRCKT"/>
<dbReference type="InterPro" id="IPR001412">
    <property type="entry name" value="aa-tRNA-synth_I_CS"/>
</dbReference>
<dbReference type="InterPro" id="IPR013155">
    <property type="entry name" value="M/V/L/I-tRNA-synth_anticd-bd"/>
</dbReference>
<dbReference type="Gene3D" id="3.40.50.620">
    <property type="entry name" value="HUPs"/>
    <property type="match status" value="2"/>
</dbReference>
<evidence type="ECO:0000256" key="2">
    <source>
        <dbReference type="ARBA" id="ARBA00022598"/>
    </source>
</evidence>
<dbReference type="AlphaFoldDB" id="A0A088E2P2"/>